<reference evidence="2 3" key="1">
    <citation type="submission" date="2017-07" db="EMBL/GenBank/DDBJ databases">
        <title>Sandarakinorhabdus cyanobacteriorum sp. nov., a novel bacterium isolated from cyanobacterial aggregates in a eutrophic lake.</title>
        <authorList>
            <person name="Cai H."/>
        </authorList>
    </citation>
    <scope>NUCLEOTIDE SEQUENCE [LARGE SCALE GENOMIC DNA]</scope>
    <source>
        <strain evidence="2 3">TH057</strain>
    </source>
</reference>
<dbReference type="Gene3D" id="3.40.630.30">
    <property type="match status" value="1"/>
</dbReference>
<gene>
    <name evidence="2" type="ORF">CHU93_01040</name>
</gene>
<evidence type="ECO:0000259" key="1">
    <source>
        <dbReference type="PROSITE" id="PS51186"/>
    </source>
</evidence>
<protein>
    <submittedName>
        <fullName evidence="2">GNAT family N-acetyltransferase</fullName>
    </submittedName>
</protein>
<dbReference type="Pfam" id="PF13420">
    <property type="entry name" value="Acetyltransf_4"/>
    <property type="match status" value="1"/>
</dbReference>
<keyword evidence="3" id="KW-1185">Reference proteome</keyword>
<dbReference type="PROSITE" id="PS51186">
    <property type="entry name" value="GNAT"/>
    <property type="match status" value="1"/>
</dbReference>
<sequence>MSIRPARMEDAAALAAIYAPAVLHGTASFELEPPSAAEMAQRLMRVKSHGWPWLVHVTMGQIDGYAYATQFRDRAAYRYCGETSVYVAPDAQRTGIGQALLMALASEARAAGFRELIAVIGDSANEASIGLHANCGFRPAGVLQGIGEKFGRRLDIVMMQRSLS</sequence>
<name>A0A255Z6U9_9SPHN</name>
<dbReference type="OrthoDB" id="5459937at2"/>
<dbReference type="PANTHER" id="PTHR43072">
    <property type="entry name" value="N-ACETYLTRANSFERASE"/>
    <property type="match status" value="1"/>
</dbReference>
<dbReference type="PANTHER" id="PTHR43072:SF8">
    <property type="entry name" value="ACYLTRANSFERASE FABY-RELATED"/>
    <property type="match status" value="1"/>
</dbReference>
<dbReference type="AlphaFoldDB" id="A0A255Z6U9"/>
<organism evidence="2 3">
    <name type="scientific">Sandarakinorhabdus cyanobacteriorum</name>
    <dbReference type="NCBI Taxonomy" id="1981098"/>
    <lineage>
        <taxon>Bacteria</taxon>
        <taxon>Pseudomonadati</taxon>
        <taxon>Pseudomonadota</taxon>
        <taxon>Alphaproteobacteria</taxon>
        <taxon>Sphingomonadales</taxon>
        <taxon>Sphingosinicellaceae</taxon>
        <taxon>Sandarakinorhabdus</taxon>
    </lineage>
</organism>
<evidence type="ECO:0000313" key="3">
    <source>
        <dbReference type="Proteomes" id="UP000216991"/>
    </source>
</evidence>
<dbReference type="InterPro" id="IPR016181">
    <property type="entry name" value="Acyl_CoA_acyltransferase"/>
</dbReference>
<dbReference type="EMBL" id="NOXT01000046">
    <property type="protein sequence ID" value="OYQ36360.1"/>
    <property type="molecule type" value="Genomic_DNA"/>
</dbReference>
<keyword evidence="2" id="KW-0808">Transferase</keyword>
<dbReference type="InterPro" id="IPR000182">
    <property type="entry name" value="GNAT_dom"/>
</dbReference>
<comment type="caution">
    <text evidence="2">The sequence shown here is derived from an EMBL/GenBank/DDBJ whole genome shotgun (WGS) entry which is preliminary data.</text>
</comment>
<feature type="domain" description="N-acetyltransferase" evidence="1">
    <location>
        <begin position="1"/>
        <end position="164"/>
    </location>
</feature>
<proteinExistence type="predicted"/>
<dbReference type="SUPFAM" id="SSF55729">
    <property type="entry name" value="Acyl-CoA N-acyltransferases (Nat)"/>
    <property type="match status" value="1"/>
</dbReference>
<dbReference type="RefSeq" id="WP_094472364.1">
    <property type="nucleotide sequence ID" value="NZ_NOXT01000046.1"/>
</dbReference>
<dbReference type="CDD" id="cd04301">
    <property type="entry name" value="NAT_SF"/>
    <property type="match status" value="1"/>
</dbReference>
<accession>A0A255Z6U9</accession>
<evidence type="ECO:0000313" key="2">
    <source>
        <dbReference type="EMBL" id="OYQ36360.1"/>
    </source>
</evidence>
<dbReference type="Proteomes" id="UP000216991">
    <property type="component" value="Unassembled WGS sequence"/>
</dbReference>
<dbReference type="GO" id="GO:0016747">
    <property type="term" value="F:acyltransferase activity, transferring groups other than amino-acyl groups"/>
    <property type="evidence" value="ECO:0007669"/>
    <property type="project" value="InterPro"/>
</dbReference>